<feature type="non-terminal residue" evidence="1">
    <location>
        <position position="1"/>
    </location>
</feature>
<dbReference type="PANTHER" id="PTHR45913:SF5">
    <property type="entry name" value="GENERAL TRANSCRIPTION FACTOR II-I REPEAT DOMAIN-CONTAINING PROTEIN 2A-LIKE PROTEIN"/>
    <property type="match status" value="1"/>
</dbReference>
<protein>
    <submittedName>
        <fullName evidence="1">Uncharacterized protein</fullName>
    </submittedName>
</protein>
<reference evidence="1" key="1">
    <citation type="submission" date="2015-07" db="EMBL/GenBank/DDBJ databases">
        <title>MeaNS - Measles Nucleotide Surveillance Program.</title>
        <authorList>
            <person name="Tran T."/>
            <person name="Druce J."/>
        </authorList>
    </citation>
    <scope>NUCLEOTIDE SEQUENCE</scope>
    <source>
        <strain evidence="1">UCB-OBI-ISO-001</strain>
        <tissue evidence="1">Gonad</tissue>
    </source>
</reference>
<dbReference type="SUPFAM" id="SSF53098">
    <property type="entry name" value="Ribonuclease H-like"/>
    <property type="match status" value="1"/>
</dbReference>
<organism evidence="1">
    <name type="scientific">Octopus bimaculoides</name>
    <name type="common">California two-spotted octopus</name>
    <dbReference type="NCBI Taxonomy" id="37653"/>
    <lineage>
        <taxon>Eukaryota</taxon>
        <taxon>Metazoa</taxon>
        <taxon>Spiralia</taxon>
        <taxon>Lophotrochozoa</taxon>
        <taxon>Mollusca</taxon>
        <taxon>Cephalopoda</taxon>
        <taxon>Coleoidea</taxon>
        <taxon>Octopodiformes</taxon>
        <taxon>Octopoda</taxon>
        <taxon>Incirrata</taxon>
        <taxon>Octopodidae</taxon>
        <taxon>Octopus</taxon>
    </lineage>
</organism>
<dbReference type="OrthoDB" id="10068441at2759"/>
<dbReference type="AlphaFoldDB" id="A0A0L8GGZ0"/>
<proteinExistence type="predicted"/>
<dbReference type="PANTHER" id="PTHR45913">
    <property type="entry name" value="EPM2A-INTERACTING PROTEIN 1"/>
    <property type="match status" value="1"/>
</dbReference>
<accession>A0A0L8GGZ0</accession>
<sequence length="489" mass="57499">SVSVIKEYNVKRPYISKHSSHYRSFQVQRRKQKVENLIKYLKERQTIFIKRREDSENIIRASYIISEKIAKHSRNYSDGEFVKECLQAVAEIFCSVFSLAIDESIDVSNTAQLVVFVREIDEGLNITEEMLSLWGMKDTTTGENIFQELKMLMAGFNLHFKNLHGLSTNGTPAMVGSKASLVSKIRSELASMNIDTKDLSIFHCIIHQENFIYFIKSRALNHRQFKEFLEDIEAEYGDLTYYCEVRRLSKGKMLKRFYDLRSEIFTFMEMKGKSMPESSDDGWICDLAFLVDFISYLNELNLKLQEDQFIHQSYSHIKTFQNKMQLLERQLRNCNTFHFPTLAIHGKTIVLLKQMRFQDFRSQETNLRIFSSPFDININQAPEELQMELIELQGNEDLKREMRDHSLIEFNKSLPRENFPLIVDFARKKMSLFGSIYKCEQLFSKMKSKFKARSRITDNHFENNLRVATSSISSNIEMLVKKHQRQISH</sequence>
<dbReference type="InterPro" id="IPR012337">
    <property type="entry name" value="RNaseH-like_sf"/>
</dbReference>
<dbReference type="EMBL" id="KQ421824">
    <property type="protein sequence ID" value="KOF76282.1"/>
    <property type="molecule type" value="Genomic_DNA"/>
</dbReference>
<name>A0A0L8GGZ0_OCTBM</name>
<gene>
    <name evidence="1" type="ORF">OCBIM_22033526mg</name>
</gene>
<evidence type="ECO:0000313" key="1">
    <source>
        <dbReference type="EMBL" id="KOF76282.1"/>
    </source>
</evidence>